<organism evidence="1 2">
    <name type="scientific">Perilla frutescens var. hirtella</name>
    <name type="common">Perilla citriodora</name>
    <name type="synonym">Perilla setoyensis</name>
    <dbReference type="NCBI Taxonomy" id="608512"/>
    <lineage>
        <taxon>Eukaryota</taxon>
        <taxon>Viridiplantae</taxon>
        <taxon>Streptophyta</taxon>
        <taxon>Embryophyta</taxon>
        <taxon>Tracheophyta</taxon>
        <taxon>Spermatophyta</taxon>
        <taxon>Magnoliopsida</taxon>
        <taxon>eudicotyledons</taxon>
        <taxon>Gunneridae</taxon>
        <taxon>Pentapetalae</taxon>
        <taxon>asterids</taxon>
        <taxon>lamiids</taxon>
        <taxon>Lamiales</taxon>
        <taxon>Lamiaceae</taxon>
        <taxon>Nepetoideae</taxon>
        <taxon>Elsholtzieae</taxon>
        <taxon>Perilla</taxon>
    </lineage>
</organism>
<name>A0AAD4PF60_PERFH</name>
<reference evidence="1 2" key="1">
    <citation type="journal article" date="2021" name="Nat. Commun.">
        <title>Incipient diploidization of the medicinal plant Perilla within 10,000 years.</title>
        <authorList>
            <person name="Zhang Y."/>
            <person name="Shen Q."/>
            <person name="Leng L."/>
            <person name="Zhang D."/>
            <person name="Chen S."/>
            <person name="Shi Y."/>
            <person name="Ning Z."/>
            <person name="Chen S."/>
        </authorList>
    </citation>
    <scope>NUCLEOTIDE SEQUENCE [LARGE SCALE GENOMIC DNA]</scope>
    <source>
        <strain evidence="2">cv. PC099</strain>
    </source>
</reference>
<dbReference type="Proteomes" id="UP001190926">
    <property type="component" value="Unassembled WGS sequence"/>
</dbReference>
<accession>A0AAD4PF60</accession>
<dbReference type="AlphaFoldDB" id="A0AAD4PF60"/>
<proteinExistence type="predicted"/>
<keyword evidence="2" id="KW-1185">Reference proteome</keyword>
<protein>
    <submittedName>
        <fullName evidence="1">Uncharacterized protein</fullName>
    </submittedName>
</protein>
<evidence type="ECO:0000313" key="1">
    <source>
        <dbReference type="EMBL" id="KAH6836830.1"/>
    </source>
</evidence>
<sequence>MVLSPESSRLGSSLLYDQHYFEWEASKYWWGRHGIHLGFWRRGGPVLMVGEAVNATDYYYAEKVRNEAIVCCYCVIMLVKFQATTHTHR</sequence>
<comment type="caution">
    <text evidence="1">The sequence shown here is derived from an EMBL/GenBank/DDBJ whole genome shotgun (WGS) entry which is preliminary data.</text>
</comment>
<gene>
    <name evidence="1" type="ORF">C2S53_008542</name>
</gene>
<dbReference type="EMBL" id="SDAM02000019">
    <property type="protein sequence ID" value="KAH6836830.1"/>
    <property type="molecule type" value="Genomic_DNA"/>
</dbReference>
<evidence type="ECO:0000313" key="2">
    <source>
        <dbReference type="Proteomes" id="UP001190926"/>
    </source>
</evidence>